<proteinExistence type="predicted"/>
<keyword evidence="3" id="KW-1185">Reference proteome</keyword>
<dbReference type="KEGG" id="shal:SHALO_2970"/>
<accession>A0A1D7TP22</accession>
<dbReference type="EMBL" id="CP017111">
    <property type="protein sequence ID" value="AOO66722.1"/>
    <property type="molecule type" value="Genomic_DNA"/>
</dbReference>
<evidence type="ECO:0000256" key="1">
    <source>
        <dbReference type="SAM" id="Coils"/>
    </source>
</evidence>
<dbReference type="InterPro" id="IPR046708">
    <property type="entry name" value="DUF6781"/>
</dbReference>
<organism evidence="2 3">
    <name type="scientific">Sulfurospirillum halorespirans DSM 13726</name>
    <dbReference type="NCBI Taxonomy" id="1193502"/>
    <lineage>
        <taxon>Bacteria</taxon>
        <taxon>Pseudomonadati</taxon>
        <taxon>Campylobacterota</taxon>
        <taxon>Epsilonproteobacteria</taxon>
        <taxon>Campylobacterales</taxon>
        <taxon>Sulfurospirillaceae</taxon>
        <taxon>Sulfurospirillum</taxon>
    </lineage>
</organism>
<dbReference type="STRING" id="1193502.SHALO_2970"/>
<feature type="coiled-coil region" evidence="1">
    <location>
        <begin position="297"/>
        <end position="368"/>
    </location>
</feature>
<gene>
    <name evidence="2" type="ORF">SHALO_2970</name>
</gene>
<reference evidence="3" key="1">
    <citation type="submission" date="2016-08" db="EMBL/GenBank/DDBJ databases">
        <title>Complete genome sequence of the organohalide-respiring Epsilonproteobacterium Sulfurospirillum halorespirans.</title>
        <authorList>
            <person name="Goris T."/>
            <person name="Zimmermann J."/>
            <person name="Schenz B."/>
            <person name="Lemos M."/>
            <person name="Hackermueller J."/>
            <person name="Diekert G."/>
        </authorList>
    </citation>
    <scope>NUCLEOTIDE SEQUENCE [LARGE SCALE GENOMIC DNA]</scope>
    <source>
        <strain>DSM 13726</strain>
        <strain evidence="3">PCE-M2</strain>
    </source>
</reference>
<dbReference type="AlphaFoldDB" id="A0A1D7TP22"/>
<dbReference type="SUPFAM" id="SSF47162">
    <property type="entry name" value="Apolipoprotein"/>
    <property type="match status" value="1"/>
</dbReference>
<dbReference type="RefSeq" id="WP_069479230.1">
    <property type="nucleotide sequence ID" value="NZ_CP017111.1"/>
</dbReference>
<evidence type="ECO:0000313" key="3">
    <source>
        <dbReference type="Proteomes" id="UP000094609"/>
    </source>
</evidence>
<dbReference type="PATRIC" id="fig|1193502.14.peg.3007"/>
<sequence length="417" mass="46932">MESTYTIFLATLKENKGNADLLKLISELSFELSRKKVQRLKDEANIHNRIGELFELFCKALHDEGLKSPRAISAVIDGLLKAISHEKEAFLYKSIYEKEQLEKSIFAQKQQIRFAVAEAFCVLEAHISHMQPETQESALTALHDAKLRGIEMLGILKETTQEALLTTLENGTDIADTIHEITKNLSFQTIAEGDLTKQRIIDISNTIITASVDIADEDQGHAKDILDGAINGVREGITKAIDKFKNDLKYAPTESMEGLLETDLSELRKELLRMDEQFITLLEVTASHSEGISASLIKEMIKEMNSSTAKIKRAANDAKEVISERIEQLKAEASVFEKTFKDKAEKKLESLKKDVNNFEKKASEKVESFKQFEFENETAKQMAQDAKKLGFRAWEVAKNMMDGAVKGAKEALRKDEK</sequence>
<name>A0A1D7TP22_9BACT</name>
<keyword evidence="1" id="KW-0175">Coiled coil</keyword>
<dbReference type="Proteomes" id="UP000094609">
    <property type="component" value="Chromosome"/>
</dbReference>
<dbReference type="Pfam" id="PF20572">
    <property type="entry name" value="DUF6781"/>
    <property type="match status" value="1"/>
</dbReference>
<protein>
    <submittedName>
        <fullName evidence="2">Uncharacterized protein</fullName>
    </submittedName>
</protein>
<evidence type="ECO:0000313" key="2">
    <source>
        <dbReference type="EMBL" id="AOO66722.1"/>
    </source>
</evidence>